<organism evidence="4 5">
    <name type="scientific">Emticicia aquatica</name>
    <dbReference type="NCBI Taxonomy" id="1681835"/>
    <lineage>
        <taxon>Bacteria</taxon>
        <taxon>Pseudomonadati</taxon>
        <taxon>Bacteroidota</taxon>
        <taxon>Cytophagia</taxon>
        <taxon>Cytophagales</taxon>
        <taxon>Leadbetterellaceae</taxon>
        <taxon>Emticicia</taxon>
    </lineage>
</organism>
<evidence type="ECO:0000256" key="1">
    <source>
        <dbReference type="ARBA" id="ARBA00022801"/>
    </source>
</evidence>
<name>A0ABM9AP45_9BACT</name>
<proteinExistence type="predicted"/>
<evidence type="ECO:0000313" key="5">
    <source>
        <dbReference type="Proteomes" id="UP000837932"/>
    </source>
</evidence>
<evidence type="ECO:0000313" key="4">
    <source>
        <dbReference type="EMBL" id="CAH0995592.1"/>
    </source>
</evidence>
<reference evidence="4" key="1">
    <citation type="submission" date="2021-12" db="EMBL/GenBank/DDBJ databases">
        <authorList>
            <person name="Rodrigo-Torres L."/>
            <person name="Arahal R. D."/>
            <person name="Lucena T."/>
        </authorList>
    </citation>
    <scope>NUCLEOTIDE SEQUENCE</scope>
    <source>
        <strain evidence="4">CECT 8858</strain>
    </source>
</reference>
<evidence type="ECO:0008006" key="6">
    <source>
        <dbReference type="Google" id="ProtNLM"/>
    </source>
</evidence>
<evidence type="ECO:0000259" key="3">
    <source>
        <dbReference type="Pfam" id="PF18962"/>
    </source>
</evidence>
<dbReference type="InterPro" id="IPR005181">
    <property type="entry name" value="SASA"/>
</dbReference>
<dbReference type="NCBIfam" id="TIGR04183">
    <property type="entry name" value="Por_Secre_tail"/>
    <property type="match status" value="1"/>
</dbReference>
<dbReference type="InterPro" id="IPR036514">
    <property type="entry name" value="SGNH_hydro_sf"/>
</dbReference>
<comment type="caution">
    <text evidence="4">The sequence shown here is derived from an EMBL/GenBank/DDBJ whole genome shotgun (WGS) entry which is preliminary data.</text>
</comment>
<dbReference type="SUPFAM" id="SSF52266">
    <property type="entry name" value="SGNH hydrolase"/>
    <property type="match status" value="1"/>
</dbReference>
<dbReference type="EMBL" id="CAKLPY010000001">
    <property type="protein sequence ID" value="CAH0995592.1"/>
    <property type="molecule type" value="Genomic_DNA"/>
</dbReference>
<dbReference type="RefSeq" id="WP_238806139.1">
    <property type="nucleotide sequence ID" value="NZ_CAKLPY010000001.1"/>
</dbReference>
<dbReference type="InterPro" id="IPR026444">
    <property type="entry name" value="Secre_tail"/>
</dbReference>
<feature type="domain" description="Sialate O-acetylesterase" evidence="2">
    <location>
        <begin position="122"/>
        <end position="352"/>
    </location>
</feature>
<dbReference type="Pfam" id="PF03629">
    <property type="entry name" value="SASA"/>
    <property type="match status" value="1"/>
</dbReference>
<keyword evidence="1" id="KW-0378">Hydrolase</keyword>
<evidence type="ECO:0000259" key="2">
    <source>
        <dbReference type="Pfam" id="PF03629"/>
    </source>
</evidence>
<dbReference type="Gene3D" id="3.40.50.1110">
    <property type="entry name" value="SGNH hydrolase"/>
    <property type="match status" value="1"/>
</dbReference>
<accession>A0ABM9AP45</accession>
<sequence>MNYFRNGLILLMSTILFECYSQIQITFPVSRIVFQRNNQNQANVTIAGSYFQQLDRIEMRAVPVNEGQGTETGWNDAQEFHNNGIFSGTMLLTGGWYNIEVRGYSNGIVATTSTLERVGVGEVFIVAGQSNAQGDAVYSGGHIGATEDRVSTINYYEPLLNEDNLPFQFSQMANNTKMSPYNYVPWFWAKLGDRLVQRLNVPVLFYGASLGGISCDVWRRSVEGQDLRQEFPLFIKVPGMPYRSMKATLQHYVTRTGVRAILWQQGESDGEYSSETYYNNLKTVIEKTRSDARKGDLAWVVARSSRNPLILNNVIAGQNFTIQRVPNVFAGPTTDEIVGANFRADGIHFHNDGLNAAADFWSFSLNNEFFANSQPLQARSLPSVNIACNPNNTTNKFTITTGGYPFYKWSNGGTSNVITVSNGTFSFKAIDDAGNTVFSQPFTISTNNNVSQPSITASGNTSFCDGETIKLTSNINGGNVWNNGERGQSIVVRNSGNYSVVNYSLNGCQSPSSSVINIDVKQSPLNIIQSSKVLPICPDETLELFSSNTDVVSYRWNTNETSQKIVVQNSGSYSLTLKGNNGCESQSFFDVTFRNRPTTSIISDGPTSFCLGRSVNLSANGVFQSYIWSNGLTENKIKVTETGTYSLKVKDNFGCFSETISKNIVVNALPAIKIQATDVDKFCEGNVVTLSTDFDSAVAYKWSTGESTKVVKIEKEGIYSLKIKDKNGCESIPDTIKLSYIPSPLASISTIDNINTICEGETIVLNANSSLNYLWNDGSVSKELSVSKAGTYSLKIKDEKNCESKPVFFDVFVKNSPQKPSINIDGAFQLEAIPASSLPGQYFNWKKDEQLLSTVSSFYKASESGNFSVRTVLKYSVPNNKELICYSPFSNITNLFIPYLDKGLRVYPNPNTSGIFTIETIKDNPESIVSVYTLAGKVLFTGKITDFKEKRIVDLRMLESGTYIIRVSSGSFSESARVNLKY</sequence>
<dbReference type="Pfam" id="PF18962">
    <property type="entry name" value="Por_Secre_tail"/>
    <property type="match status" value="1"/>
</dbReference>
<protein>
    <recommendedName>
        <fullName evidence="6">T9SS type A sorting domain-containing protein</fullName>
    </recommendedName>
</protein>
<keyword evidence="5" id="KW-1185">Reference proteome</keyword>
<gene>
    <name evidence="4" type="ORF">EMA8858_01715</name>
</gene>
<dbReference type="Proteomes" id="UP000837932">
    <property type="component" value="Unassembled WGS sequence"/>
</dbReference>
<feature type="domain" description="Secretion system C-terminal sorting" evidence="3">
    <location>
        <begin position="906"/>
        <end position="972"/>
    </location>
</feature>